<reference evidence="4 5" key="1">
    <citation type="submission" date="2020-07" db="EMBL/GenBank/DDBJ databases">
        <authorList>
            <person name="Zhuang K."/>
            <person name="Ran Y."/>
        </authorList>
    </citation>
    <scope>NUCLEOTIDE SEQUENCE [LARGE SCALE GENOMIC DNA]</scope>
    <source>
        <strain evidence="4 5">WCH-YHL-001</strain>
    </source>
</reference>
<dbReference type="KEGG" id="nhu:H0264_22260"/>
<dbReference type="EMBL" id="CP059399">
    <property type="protein sequence ID" value="QLY28115.1"/>
    <property type="molecule type" value="Genomic_DNA"/>
</dbReference>
<accession>A0A7D6VBD0</accession>
<evidence type="ECO:0000259" key="3">
    <source>
        <dbReference type="PROSITE" id="PS50977"/>
    </source>
</evidence>
<dbReference type="PROSITE" id="PS50977">
    <property type="entry name" value="HTH_TETR_2"/>
    <property type="match status" value="1"/>
</dbReference>
<dbReference type="SUPFAM" id="SSF46689">
    <property type="entry name" value="Homeodomain-like"/>
    <property type="match status" value="1"/>
</dbReference>
<dbReference type="AlphaFoldDB" id="A0A7D6VBD0"/>
<evidence type="ECO:0000313" key="5">
    <source>
        <dbReference type="Proteomes" id="UP000515512"/>
    </source>
</evidence>
<dbReference type="InterPro" id="IPR009057">
    <property type="entry name" value="Homeodomain-like_sf"/>
</dbReference>
<dbReference type="GO" id="GO:0003677">
    <property type="term" value="F:DNA binding"/>
    <property type="evidence" value="ECO:0007669"/>
    <property type="project" value="UniProtKB-UniRule"/>
</dbReference>
<name>A0A7D6VBD0_9NOCA</name>
<protein>
    <submittedName>
        <fullName evidence="4">TetR/AcrR family transcriptional regulator</fullName>
    </submittedName>
</protein>
<sequence>MKPTVRPTSEEIDHALIDVAAFVFAQHGFAQGTVQAIADGAGYSKAAVLKRFGSKERIQDAVVSRAEEHAARVAAAGAGLAVGVERDAALLGALVELIEEWPGTGALIVGAFWLTREPEIMQRLSGAQRTLMEAFDPDVWTDEGRHVRVVSAIGAVTVTMMANREARWTERTDVVIAAGLGALGHRGDGDVGTGD</sequence>
<evidence type="ECO:0000313" key="4">
    <source>
        <dbReference type="EMBL" id="QLY28115.1"/>
    </source>
</evidence>
<feature type="domain" description="HTH tetR-type" evidence="3">
    <location>
        <begin position="10"/>
        <end position="70"/>
    </location>
</feature>
<dbReference type="Gene3D" id="1.10.357.10">
    <property type="entry name" value="Tetracycline Repressor, domain 2"/>
    <property type="match status" value="1"/>
</dbReference>
<evidence type="ECO:0000256" key="1">
    <source>
        <dbReference type="ARBA" id="ARBA00023125"/>
    </source>
</evidence>
<dbReference type="InterPro" id="IPR001647">
    <property type="entry name" value="HTH_TetR"/>
</dbReference>
<gene>
    <name evidence="4" type="ORF">H0264_22260</name>
</gene>
<keyword evidence="1 2" id="KW-0238">DNA-binding</keyword>
<organism evidence="4 5">
    <name type="scientific">Nocardia huaxiensis</name>
    <dbReference type="NCBI Taxonomy" id="2755382"/>
    <lineage>
        <taxon>Bacteria</taxon>
        <taxon>Bacillati</taxon>
        <taxon>Actinomycetota</taxon>
        <taxon>Actinomycetes</taxon>
        <taxon>Mycobacteriales</taxon>
        <taxon>Nocardiaceae</taxon>
        <taxon>Nocardia</taxon>
    </lineage>
</organism>
<evidence type="ECO:0000256" key="2">
    <source>
        <dbReference type="PROSITE-ProRule" id="PRU00335"/>
    </source>
</evidence>
<dbReference type="PRINTS" id="PR00455">
    <property type="entry name" value="HTHTETR"/>
</dbReference>
<dbReference type="Pfam" id="PF00440">
    <property type="entry name" value="TetR_N"/>
    <property type="match status" value="1"/>
</dbReference>
<keyword evidence="5" id="KW-1185">Reference proteome</keyword>
<dbReference type="RefSeq" id="WP_181579323.1">
    <property type="nucleotide sequence ID" value="NZ_CP059399.1"/>
</dbReference>
<proteinExistence type="predicted"/>
<dbReference type="Proteomes" id="UP000515512">
    <property type="component" value="Chromosome"/>
</dbReference>
<feature type="DNA-binding region" description="H-T-H motif" evidence="2">
    <location>
        <begin position="33"/>
        <end position="52"/>
    </location>
</feature>